<dbReference type="PROSITE" id="PS51186">
    <property type="entry name" value="GNAT"/>
    <property type="match status" value="1"/>
</dbReference>
<proteinExistence type="predicted"/>
<protein>
    <recommendedName>
        <fullName evidence="1">N-acetyltransferase domain-containing protein</fullName>
    </recommendedName>
</protein>
<dbReference type="AlphaFoldDB" id="A0A081N0R7"/>
<accession>A0A081N0R7</accession>
<organism evidence="2 3">
    <name type="scientific">Endozoicomonas montiporae</name>
    <dbReference type="NCBI Taxonomy" id="1027273"/>
    <lineage>
        <taxon>Bacteria</taxon>
        <taxon>Pseudomonadati</taxon>
        <taxon>Pseudomonadota</taxon>
        <taxon>Gammaproteobacteria</taxon>
        <taxon>Oceanospirillales</taxon>
        <taxon>Endozoicomonadaceae</taxon>
        <taxon>Endozoicomonas</taxon>
    </lineage>
</organism>
<evidence type="ECO:0000313" key="3">
    <source>
        <dbReference type="Proteomes" id="UP000028006"/>
    </source>
</evidence>
<evidence type="ECO:0000313" key="2">
    <source>
        <dbReference type="EMBL" id="KEQ12040.1"/>
    </source>
</evidence>
<dbReference type="Gene3D" id="3.40.630.30">
    <property type="match status" value="1"/>
</dbReference>
<feature type="domain" description="N-acetyltransferase" evidence="1">
    <location>
        <begin position="3"/>
        <end position="215"/>
    </location>
</feature>
<dbReference type="RefSeq" id="WP_034879206.1">
    <property type="nucleotide sequence ID" value="NZ_JOKG01000005.1"/>
</dbReference>
<reference evidence="2 3" key="1">
    <citation type="submission" date="2014-06" db="EMBL/GenBank/DDBJ databases">
        <title>Whole Genome Sequences of Three Symbiotic Endozoicomonas Bacteria.</title>
        <authorList>
            <person name="Neave M.J."/>
            <person name="Apprill A."/>
            <person name="Voolstra C.R."/>
        </authorList>
    </citation>
    <scope>NUCLEOTIDE SEQUENCE [LARGE SCALE GENOMIC DNA]</scope>
    <source>
        <strain evidence="2 3">LMG 24815</strain>
    </source>
</reference>
<dbReference type="eggNOG" id="COG0454">
    <property type="taxonomic scope" value="Bacteria"/>
</dbReference>
<dbReference type="Pfam" id="PF00583">
    <property type="entry name" value="Acetyltransf_1"/>
    <property type="match status" value="1"/>
</dbReference>
<comment type="caution">
    <text evidence="2">The sequence shown here is derived from an EMBL/GenBank/DDBJ whole genome shotgun (WGS) entry which is preliminary data.</text>
</comment>
<keyword evidence="3" id="KW-1185">Reference proteome</keyword>
<dbReference type="GO" id="GO:0016747">
    <property type="term" value="F:acyltransferase activity, transferring groups other than amino-acyl groups"/>
    <property type="evidence" value="ECO:0007669"/>
    <property type="project" value="InterPro"/>
</dbReference>
<evidence type="ECO:0000259" key="1">
    <source>
        <dbReference type="PROSITE" id="PS51186"/>
    </source>
</evidence>
<gene>
    <name evidence="2" type="ORF">GZ77_23455</name>
</gene>
<dbReference type="InterPro" id="IPR016181">
    <property type="entry name" value="Acyl_CoA_acyltransferase"/>
</dbReference>
<name>A0A081N0R7_9GAMM</name>
<dbReference type="EMBL" id="JOKG01000005">
    <property type="protein sequence ID" value="KEQ12040.1"/>
    <property type="molecule type" value="Genomic_DNA"/>
</dbReference>
<sequence length="216" mass="25836">MNLRFTRYKQAYFEESAQLMSQTWHFNEGFENPRDESLVFKAYFEHSLLESSYTDFLVDDNDRVLGYLLASTPHHDNLLQRMKVGCRYAKAMLNLSWHFAMGDFGNRQKAWEMFEVQNELDEEIYKDTDSFDSELVLFFLSDELRGQGYGRKLTERYYAFCRQQNIKNIFLFTDLACNVGFYDNNGFKRHRQFHHPYLAKPEQQYNGFIYTRAITA</sequence>
<dbReference type="InterPro" id="IPR000182">
    <property type="entry name" value="GNAT_dom"/>
</dbReference>
<dbReference type="Proteomes" id="UP000028006">
    <property type="component" value="Unassembled WGS sequence"/>
</dbReference>
<dbReference type="SUPFAM" id="SSF55729">
    <property type="entry name" value="Acyl-CoA N-acyltransferases (Nat)"/>
    <property type="match status" value="1"/>
</dbReference>
<dbReference type="CDD" id="cd04301">
    <property type="entry name" value="NAT_SF"/>
    <property type="match status" value="1"/>
</dbReference>